<dbReference type="Pfam" id="PF09867">
    <property type="entry name" value="TagF_N"/>
    <property type="match status" value="1"/>
</dbReference>
<evidence type="ECO:0000313" key="2">
    <source>
        <dbReference type="Proteomes" id="UP000295106"/>
    </source>
</evidence>
<dbReference type="AlphaFoldDB" id="A0A4R2MGX3"/>
<dbReference type="Proteomes" id="UP000295106">
    <property type="component" value="Unassembled WGS sequence"/>
</dbReference>
<sequence length="338" mass="36183">MSTRLVCGPDSATAQAVCFGKLPSQPDFLPGGRRPRLAAWIDRWVSPALEAAAGDAHWKRLFDAAPAVDFAVLGPASASAVVGHLRPSIDARGRRFPFVVALQCETPSPRLRLARAPLVFARLWARCSEAARRATGASGRSAALSCEAELESIRVPAPWDYDAAWADHEALETLSGLERRLRTGQDCIDLRAALLALGALLQPLTRRGCEAPSRGVSLPLPPAASDQAWVAAWWTGLVADAVAAAGHDWLLMRLDDGRGAAPRLLVELAGASPTALQAVWDPQRLAARYVDLAAPEWADEVAGRDERTRRLAGYLSHGTLSLGLAATAWREAFAEGSW</sequence>
<comment type="caution">
    <text evidence="1">The sequence shown here is derived from an EMBL/GenBank/DDBJ whole genome shotgun (WGS) entry which is preliminary data.</text>
</comment>
<reference evidence="1 2" key="1">
    <citation type="submission" date="2019-03" db="EMBL/GenBank/DDBJ databases">
        <title>Genomic Encyclopedia of Type Strains, Phase IV (KMG-IV): sequencing the most valuable type-strain genomes for metagenomic binning, comparative biology and taxonomic classification.</title>
        <authorList>
            <person name="Goeker M."/>
        </authorList>
    </citation>
    <scope>NUCLEOTIDE SEQUENCE [LARGE SCALE GENOMIC DNA]</scope>
    <source>
        <strain evidence="1 2">DSM 1709</strain>
    </source>
</reference>
<dbReference type="RefSeq" id="WP_132645634.1">
    <property type="nucleotide sequence ID" value="NZ_CP181386.1"/>
</dbReference>
<evidence type="ECO:0000313" key="1">
    <source>
        <dbReference type="EMBL" id="TCP04087.1"/>
    </source>
</evidence>
<organism evidence="1 2">
    <name type="scientific">Rubrivivax gelatinosus</name>
    <name type="common">Rhodocyclus gelatinosus</name>
    <name type="synonym">Rhodopseudomonas gelatinosa</name>
    <dbReference type="NCBI Taxonomy" id="28068"/>
    <lineage>
        <taxon>Bacteria</taxon>
        <taxon>Pseudomonadati</taxon>
        <taxon>Pseudomonadota</taxon>
        <taxon>Betaproteobacteria</taxon>
        <taxon>Burkholderiales</taxon>
        <taxon>Sphaerotilaceae</taxon>
        <taxon>Rubrivivax</taxon>
    </lineage>
</organism>
<dbReference type="EMBL" id="SLXD01000003">
    <property type="protein sequence ID" value="TCP04087.1"/>
    <property type="molecule type" value="Genomic_DNA"/>
</dbReference>
<protein>
    <submittedName>
        <fullName evidence="1">Type VI secretion system protein ImpM</fullName>
    </submittedName>
</protein>
<proteinExistence type="predicted"/>
<accession>A0A4R2MGX3</accession>
<dbReference type="NCBIfam" id="TIGR03373">
    <property type="entry name" value="VI_minor_4"/>
    <property type="match status" value="1"/>
</dbReference>
<dbReference type="InterPro" id="IPR038225">
    <property type="entry name" value="TagF_sf"/>
</dbReference>
<dbReference type="InterPro" id="IPR017748">
    <property type="entry name" value="TagF"/>
</dbReference>
<gene>
    <name evidence="1" type="ORF">EV684_103336</name>
</gene>
<dbReference type="Gene3D" id="3.40.1730.10">
    <property type="entry name" value="pa0076 domain"/>
    <property type="match status" value="1"/>
</dbReference>
<name>A0A4R2MGX3_RUBGE</name>
<dbReference type="OrthoDB" id="9801841at2"/>
<dbReference type="GeneID" id="99684430"/>